<gene>
    <name evidence="2" type="ORF">SM124_10080</name>
</gene>
<dbReference type="EMBL" id="JAXOFX010000005">
    <property type="protein sequence ID" value="MDZ5472095.1"/>
    <property type="molecule type" value="Genomic_DNA"/>
</dbReference>
<comment type="caution">
    <text evidence="2">The sequence shown here is derived from an EMBL/GenBank/DDBJ whole genome shotgun (WGS) entry which is preliminary data.</text>
</comment>
<dbReference type="Proteomes" id="UP001290455">
    <property type="component" value="Unassembled WGS sequence"/>
</dbReference>
<feature type="coiled-coil region" evidence="1">
    <location>
        <begin position="75"/>
        <end position="106"/>
    </location>
</feature>
<evidence type="ECO:0000313" key="3">
    <source>
        <dbReference type="Proteomes" id="UP001290455"/>
    </source>
</evidence>
<accession>A0ABU5IY54</accession>
<evidence type="ECO:0000256" key="1">
    <source>
        <dbReference type="SAM" id="Coils"/>
    </source>
</evidence>
<reference evidence="2 3" key="1">
    <citation type="submission" date="2023-11" db="EMBL/GenBank/DDBJ databases">
        <title>Bacillus jintuensis, isolated from a mudflat on the Beibu Gulf coast.</title>
        <authorList>
            <person name="Li M."/>
        </authorList>
    </citation>
    <scope>NUCLEOTIDE SEQUENCE [LARGE SCALE GENOMIC DNA]</scope>
    <source>
        <strain evidence="2 3">31A1R</strain>
    </source>
</reference>
<proteinExistence type="predicted"/>
<dbReference type="RefSeq" id="WP_322446395.1">
    <property type="nucleotide sequence ID" value="NZ_JAXOFX010000005.1"/>
</dbReference>
<sequence>MADKDEFYKLLKMLGAKAEYQINEWIKECLNKEEIIQLFSNQSSHYSKAIKNIQEKVETLSIPFNFPTKGDVASLAKLTIQNEEKLEAIEEQINQLNELVRKLKKGSNITDKLDENETQHLTTIENFDNSNENISTNQQKSLKRIKKLNLILQNHSSSNLDSLLTALKKENTSGRK</sequence>
<protein>
    <submittedName>
        <fullName evidence="2">Uncharacterized protein</fullName>
    </submittedName>
</protein>
<organism evidence="2 3">
    <name type="scientific">Robertmurraya mangrovi</name>
    <dbReference type="NCBI Taxonomy" id="3098077"/>
    <lineage>
        <taxon>Bacteria</taxon>
        <taxon>Bacillati</taxon>
        <taxon>Bacillota</taxon>
        <taxon>Bacilli</taxon>
        <taxon>Bacillales</taxon>
        <taxon>Bacillaceae</taxon>
        <taxon>Robertmurraya</taxon>
    </lineage>
</organism>
<keyword evidence="1" id="KW-0175">Coiled coil</keyword>
<name>A0ABU5IY54_9BACI</name>
<keyword evidence="3" id="KW-1185">Reference proteome</keyword>
<evidence type="ECO:0000313" key="2">
    <source>
        <dbReference type="EMBL" id="MDZ5472095.1"/>
    </source>
</evidence>